<reference evidence="2 3" key="1">
    <citation type="journal article" date="2015" name="Stand. Genomic Sci.">
        <title>Genomic Encyclopedia of Bacterial and Archaeal Type Strains, Phase III: the genomes of soil and plant-associated and newly described type strains.</title>
        <authorList>
            <person name="Whitman W.B."/>
            <person name="Woyke T."/>
            <person name="Klenk H.P."/>
            <person name="Zhou Y."/>
            <person name="Lilburn T.G."/>
            <person name="Beck B.J."/>
            <person name="De Vos P."/>
            <person name="Vandamme P."/>
            <person name="Eisen J.A."/>
            <person name="Garrity G."/>
            <person name="Hugenholtz P."/>
            <person name="Kyrpides N.C."/>
        </authorList>
    </citation>
    <scope>NUCLEOTIDE SEQUENCE [LARGE SCALE GENOMIC DNA]</scope>
    <source>
        <strain evidence="2 3">CGMCC 1.6844</strain>
    </source>
</reference>
<protein>
    <submittedName>
        <fullName evidence="2">Uncharacterized protein</fullName>
    </submittedName>
</protein>
<keyword evidence="3" id="KW-1185">Reference proteome</keyword>
<sequence>MSFKTTFWIRFSIFNLMLVALLGLLMRYKILFEFPLLDQKSLQHSHSHFAFAGWVSHTLITLLIAFLQKHDTLNKIAFKKYNLILIANLICSYVMLISFIMQGYGAISITFSTLSIFVSYWFAYVFFKDCKQLETNAVAIKWFKAALFFNVISSLGTFALAYMMATKNIHQNEYLASIYYYLHFQYNGWFFFACMGLLLDYLKVSSNANRIYSQSFIWLFWSCIAGYFLSTLWLDLPLVIYILTAISAVIQVVIWYLLFKTIIKENKSIFVTLPGYLKYLILFISFALSAKFLLQLGSTVPAISKLAFGFRPIVIAYLHLILLAIISLSLLFYIYVNDFIAVNKKTILGLVLFSIGVVLNEVVLGIQGIASLSYTLIPNINEVLFGIAILLFTSILWTTFFTKKG</sequence>
<evidence type="ECO:0000313" key="3">
    <source>
        <dbReference type="Proteomes" id="UP000315312"/>
    </source>
</evidence>
<evidence type="ECO:0000256" key="1">
    <source>
        <dbReference type="SAM" id="Phobius"/>
    </source>
</evidence>
<keyword evidence="1" id="KW-0472">Membrane</keyword>
<feature type="transmembrane region" description="Helical" evidence="1">
    <location>
        <begin position="80"/>
        <end position="100"/>
    </location>
</feature>
<keyword evidence="1" id="KW-1133">Transmembrane helix</keyword>
<feature type="transmembrane region" description="Helical" evidence="1">
    <location>
        <begin position="7"/>
        <end position="28"/>
    </location>
</feature>
<feature type="transmembrane region" description="Helical" evidence="1">
    <location>
        <begin position="48"/>
        <end position="68"/>
    </location>
</feature>
<name>A0A562KRZ5_9FLAO</name>
<dbReference type="Proteomes" id="UP000315312">
    <property type="component" value="Unassembled WGS sequence"/>
</dbReference>
<feature type="transmembrane region" description="Helical" evidence="1">
    <location>
        <begin position="314"/>
        <end position="335"/>
    </location>
</feature>
<comment type="caution">
    <text evidence="2">The sequence shown here is derived from an EMBL/GenBank/DDBJ whole genome shotgun (WGS) entry which is preliminary data.</text>
</comment>
<feature type="transmembrane region" description="Helical" evidence="1">
    <location>
        <begin position="383"/>
        <end position="402"/>
    </location>
</feature>
<proteinExistence type="predicted"/>
<evidence type="ECO:0000313" key="2">
    <source>
        <dbReference type="EMBL" id="TWH98201.1"/>
    </source>
</evidence>
<feature type="transmembrane region" description="Helical" evidence="1">
    <location>
        <begin position="347"/>
        <end position="377"/>
    </location>
</feature>
<keyword evidence="1" id="KW-0812">Transmembrane</keyword>
<feature type="transmembrane region" description="Helical" evidence="1">
    <location>
        <begin position="270"/>
        <end position="294"/>
    </location>
</feature>
<feature type="transmembrane region" description="Helical" evidence="1">
    <location>
        <begin position="178"/>
        <end position="199"/>
    </location>
</feature>
<feature type="transmembrane region" description="Helical" evidence="1">
    <location>
        <begin position="238"/>
        <end position="258"/>
    </location>
</feature>
<dbReference type="EMBL" id="VLKM01000001">
    <property type="protein sequence ID" value="TWH98201.1"/>
    <property type="molecule type" value="Genomic_DNA"/>
</dbReference>
<feature type="transmembrane region" description="Helical" evidence="1">
    <location>
        <begin position="211"/>
        <end position="232"/>
    </location>
</feature>
<feature type="transmembrane region" description="Helical" evidence="1">
    <location>
        <begin position="106"/>
        <end position="127"/>
    </location>
</feature>
<organism evidence="2 3">
    <name type="scientific">Flavobacterium cheniae</name>
    <dbReference type="NCBI Taxonomy" id="295428"/>
    <lineage>
        <taxon>Bacteria</taxon>
        <taxon>Pseudomonadati</taxon>
        <taxon>Bacteroidota</taxon>
        <taxon>Flavobacteriia</taxon>
        <taxon>Flavobacteriales</taxon>
        <taxon>Flavobacteriaceae</taxon>
        <taxon>Flavobacterium</taxon>
    </lineage>
</organism>
<dbReference type="OrthoDB" id="2827525at2"/>
<feature type="transmembrane region" description="Helical" evidence="1">
    <location>
        <begin position="147"/>
        <end position="166"/>
    </location>
</feature>
<gene>
    <name evidence="2" type="ORF">IP97_00147</name>
</gene>
<accession>A0A562KRZ5</accession>
<dbReference type="AlphaFoldDB" id="A0A562KRZ5"/>